<accession>A0ABM0LW07</accession>
<keyword evidence="4" id="KW-0503">Monooxygenase</keyword>
<reference evidence="7" key="1">
    <citation type="submission" date="2025-08" db="UniProtKB">
        <authorList>
            <consortium name="RefSeq"/>
        </authorList>
    </citation>
    <scope>IDENTIFICATION</scope>
    <source>
        <tissue evidence="7">Testes</tissue>
    </source>
</reference>
<feature type="transmembrane region" description="Helical" evidence="5">
    <location>
        <begin position="6"/>
        <end position="27"/>
    </location>
</feature>
<dbReference type="InterPro" id="IPR001128">
    <property type="entry name" value="Cyt_P450"/>
</dbReference>
<keyword evidence="5" id="KW-0472">Membrane</keyword>
<protein>
    <submittedName>
        <fullName evidence="7">Cytochrome P450 2U1-like</fullName>
    </submittedName>
</protein>
<evidence type="ECO:0000313" key="6">
    <source>
        <dbReference type="Proteomes" id="UP000694865"/>
    </source>
</evidence>
<dbReference type="PANTHER" id="PTHR24300">
    <property type="entry name" value="CYTOCHROME P450 508A4-RELATED"/>
    <property type="match status" value="1"/>
</dbReference>
<evidence type="ECO:0000256" key="1">
    <source>
        <dbReference type="ARBA" id="ARBA00010617"/>
    </source>
</evidence>
<keyword evidence="3 4" id="KW-0408">Iron</keyword>
<dbReference type="InterPro" id="IPR017972">
    <property type="entry name" value="Cyt_P450_CS"/>
</dbReference>
<keyword evidence="5" id="KW-1133">Transmembrane helix</keyword>
<dbReference type="SUPFAM" id="SSF48264">
    <property type="entry name" value="Cytochrome P450"/>
    <property type="match status" value="1"/>
</dbReference>
<dbReference type="InterPro" id="IPR050182">
    <property type="entry name" value="Cytochrome_P450_fam2"/>
</dbReference>
<organism evidence="6 7">
    <name type="scientific">Saccoglossus kowalevskii</name>
    <name type="common">Acorn worm</name>
    <dbReference type="NCBI Taxonomy" id="10224"/>
    <lineage>
        <taxon>Eukaryota</taxon>
        <taxon>Metazoa</taxon>
        <taxon>Hemichordata</taxon>
        <taxon>Enteropneusta</taxon>
        <taxon>Harrimaniidae</taxon>
        <taxon>Saccoglossus</taxon>
    </lineage>
</organism>
<proteinExistence type="inferred from homology"/>
<keyword evidence="4" id="KW-0560">Oxidoreductase</keyword>
<comment type="similarity">
    <text evidence="1 4">Belongs to the cytochrome P450 family.</text>
</comment>
<evidence type="ECO:0000313" key="7">
    <source>
        <dbReference type="RefSeq" id="XP_006811948.1"/>
    </source>
</evidence>
<dbReference type="Gene3D" id="1.10.630.10">
    <property type="entry name" value="Cytochrome P450"/>
    <property type="match status" value="1"/>
</dbReference>
<keyword evidence="4" id="KW-0349">Heme</keyword>
<keyword evidence="2 4" id="KW-0479">Metal-binding</keyword>
<evidence type="ECO:0000256" key="4">
    <source>
        <dbReference type="RuleBase" id="RU000461"/>
    </source>
</evidence>
<evidence type="ECO:0000256" key="2">
    <source>
        <dbReference type="ARBA" id="ARBA00022723"/>
    </source>
</evidence>
<dbReference type="PROSITE" id="PS00086">
    <property type="entry name" value="CYTOCHROME_P450"/>
    <property type="match status" value="1"/>
</dbReference>
<dbReference type="InterPro" id="IPR036396">
    <property type="entry name" value="Cyt_P450_sf"/>
</dbReference>
<sequence>MLQTIPISVGWSTLCVFLLVLLLYYTYVYLSRRSGLPPGPIGWPVIGNLFQLMRDKAGVHVALVKLAENYGDVFSLYFGSKLVIILNGYDAIREAFVNRADVLNNRPSLLVLEMLSNGKGIVGANGHDWKAQRTFFLKTLRRIDVGQSRKLEHHILEECEFLINEIESLEGALFEPTDVISHAVANIICFFTFGRRFEYSDGKFKELLSMLRRLMGIVGSAAAIHFFPMMKIFMRTKFRQLAKVKEEVFTLEREIIEEHKRTIDVDNPRDFVDAYLIESDKRRQKNENCSFTDEGYVLVTLADLFTAGTETTSTTLRWGLLYLCLNKHVQQTAQNEIDHVVGRHRQPDLGDQSNLPYTQALVYEIQRISSVFPLSVPHCAATETHLHGYRIPKGAEILPNLWSVLHDPVIWPEPEKLRPQRFLDEGMENVIRPERFIPFGIGPRVCLGEQIAKMELFLFLSNLLHRFRFELDEDIATDPNILKPVEGLTLTPRTYKLRANKRC</sequence>
<dbReference type="InterPro" id="IPR002401">
    <property type="entry name" value="Cyt_P450_E_grp-I"/>
</dbReference>
<dbReference type="PANTHER" id="PTHR24300:SF403">
    <property type="entry name" value="CYTOCHROME P450 306A1"/>
    <property type="match status" value="1"/>
</dbReference>
<keyword evidence="6" id="KW-1185">Reference proteome</keyword>
<dbReference type="PRINTS" id="PR00463">
    <property type="entry name" value="EP450I"/>
</dbReference>
<keyword evidence="5" id="KW-0812">Transmembrane</keyword>
<evidence type="ECO:0000256" key="5">
    <source>
        <dbReference type="SAM" id="Phobius"/>
    </source>
</evidence>
<name>A0ABM0LW07_SACKO</name>
<dbReference type="PRINTS" id="PR00385">
    <property type="entry name" value="P450"/>
</dbReference>
<dbReference type="GeneID" id="102810228"/>
<dbReference type="Pfam" id="PF00067">
    <property type="entry name" value="p450"/>
    <property type="match status" value="1"/>
</dbReference>
<evidence type="ECO:0000256" key="3">
    <source>
        <dbReference type="ARBA" id="ARBA00023004"/>
    </source>
</evidence>
<dbReference type="Proteomes" id="UP000694865">
    <property type="component" value="Unplaced"/>
</dbReference>
<dbReference type="RefSeq" id="XP_006811948.1">
    <property type="nucleotide sequence ID" value="XM_006811885.1"/>
</dbReference>
<gene>
    <name evidence="7" type="primary">LOC102810228</name>
</gene>